<evidence type="ECO:0000256" key="1">
    <source>
        <dbReference type="SAM" id="MobiDB-lite"/>
    </source>
</evidence>
<reference evidence="2 3" key="1">
    <citation type="journal article" date="2019" name="Genome Biol. Evol.">
        <title>Insights into the evolution of the New World diploid cottons (Gossypium, subgenus Houzingenia) based on genome sequencing.</title>
        <authorList>
            <person name="Grover C.E."/>
            <person name="Arick M.A. 2nd"/>
            <person name="Thrash A."/>
            <person name="Conover J.L."/>
            <person name="Sanders W.S."/>
            <person name="Peterson D.G."/>
            <person name="Frelichowski J.E."/>
            <person name="Scheffler J.A."/>
            <person name="Scheffler B.E."/>
            <person name="Wendel J.F."/>
        </authorList>
    </citation>
    <scope>NUCLEOTIDE SEQUENCE [LARGE SCALE GENOMIC DNA]</scope>
    <source>
        <strain evidence="2">1</strain>
        <tissue evidence="2">Leaf</tissue>
    </source>
</reference>
<dbReference type="OrthoDB" id="10448918at2759"/>
<feature type="region of interest" description="Disordered" evidence="1">
    <location>
        <begin position="140"/>
        <end position="183"/>
    </location>
</feature>
<dbReference type="AlphaFoldDB" id="A0A7J9N0K7"/>
<protein>
    <recommendedName>
        <fullName evidence="4">Aminotransferase-like plant mobile domain-containing protein</fullName>
    </recommendedName>
</protein>
<feature type="non-terminal residue" evidence="2">
    <location>
        <position position="1"/>
    </location>
</feature>
<gene>
    <name evidence="2" type="ORF">Goshw_017453</name>
</gene>
<sequence>WNHPASYARLPTYLEDIRLLLDQQSEAQWTPYEDPVIRAIIPDEYFQNPNAWHVKVALVNYATWRYTSRTEYYGNLDSSNQSPWHLRCWMIIKILTYGNCIRFGRDFGHTTSKCGKITVFTIDRGEAEAIACPKGTTWPFKSKKKGRRGRPINEAQSVTRPSSAPIQSSGPETAPTQSPNPTVQLTIPTAHPFQMMPGALESMAWFISIFDYAEWTADVYASVALGIARGAVGELFFFPIPITVGVSNTFSVGDANTSTVTILSRWLIVLTPRTRSPIGGSRISTRGTTTLVRSYTKEETSA</sequence>
<dbReference type="EMBL" id="JABFAF010265625">
    <property type="protein sequence ID" value="MBA0876684.1"/>
    <property type="molecule type" value="Genomic_DNA"/>
</dbReference>
<evidence type="ECO:0000313" key="3">
    <source>
        <dbReference type="Proteomes" id="UP000593576"/>
    </source>
</evidence>
<feature type="compositionally biased region" description="Polar residues" evidence="1">
    <location>
        <begin position="154"/>
        <end position="183"/>
    </location>
</feature>
<organism evidence="2 3">
    <name type="scientific">Gossypium schwendimanii</name>
    <name type="common">Cotton</name>
    <dbReference type="NCBI Taxonomy" id="34291"/>
    <lineage>
        <taxon>Eukaryota</taxon>
        <taxon>Viridiplantae</taxon>
        <taxon>Streptophyta</taxon>
        <taxon>Embryophyta</taxon>
        <taxon>Tracheophyta</taxon>
        <taxon>Spermatophyta</taxon>
        <taxon>Magnoliopsida</taxon>
        <taxon>eudicotyledons</taxon>
        <taxon>Gunneridae</taxon>
        <taxon>Pentapetalae</taxon>
        <taxon>rosids</taxon>
        <taxon>malvids</taxon>
        <taxon>Malvales</taxon>
        <taxon>Malvaceae</taxon>
        <taxon>Malvoideae</taxon>
        <taxon>Gossypium</taxon>
    </lineage>
</organism>
<evidence type="ECO:0000313" key="2">
    <source>
        <dbReference type="EMBL" id="MBA0876684.1"/>
    </source>
</evidence>
<name>A0A7J9N0K7_GOSSC</name>
<dbReference type="Proteomes" id="UP000593576">
    <property type="component" value="Unassembled WGS sequence"/>
</dbReference>
<feature type="compositionally biased region" description="Basic residues" evidence="1">
    <location>
        <begin position="141"/>
        <end position="150"/>
    </location>
</feature>
<evidence type="ECO:0008006" key="4">
    <source>
        <dbReference type="Google" id="ProtNLM"/>
    </source>
</evidence>
<proteinExistence type="predicted"/>
<comment type="caution">
    <text evidence="2">The sequence shown here is derived from an EMBL/GenBank/DDBJ whole genome shotgun (WGS) entry which is preliminary data.</text>
</comment>
<accession>A0A7J9N0K7</accession>
<keyword evidence="3" id="KW-1185">Reference proteome</keyword>